<dbReference type="Proteomes" id="UP000197277">
    <property type="component" value="Unassembled WGS sequence"/>
</dbReference>
<dbReference type="Pfam" id="PF12081">
    <property type="entry name" value="GldM_1st"/>
    <property type="match status" value="1"/>
</dbReference>
<dbReference type="InterPro" id="IPR022720">
    <property type="entry name" value="Motility-assoc_prot_GldM_N"/>
</dbReference>
<evidence type="ECO:0000313" key="3">
    <source>
        <dbReference type="EMBL" id="OWP62398.1"/>
    </source>
</evidence>
<reference evidence="3 4" key="1">
    <citation type="submission" date="2017-06" db="EMBL/GenBank/DDBJ databases">
        <title>Hymenobacter amundsenii sp. nov. isolated from regoliths in Antarctica.</title>
        <authorList>
            <person name="Sedlacek I."/>
            <person name="Kralova S."/>
            <person name="Pantucek R."/>
            <person name="Svec P."/>
            <person name="Holochova P."/>
            <person name="Stankova E."/>
            <person name="Vrbovska V."/>
            <person name="Busse H.-J."/>
        </authorList>
    </citation>
    <scope>NUCLEOTIDE SEQUENCE [LARGE SCALE GENOMIC DNA]</scope>
    <source>
        <strain evidence="3 4">CCM 8682</strain>
    </source>
</reference>
<dbReference type="OrthoDB" id="885755at2"/>
<proteinExistence type="predicted"/>
<dbReference type="RefSeq" id="WP_088465182.1">
    <property type="nucleotide sequence ID" value="NZ_NIRR01000026.1"/>
</dbReference>
<evidence type="ECO:0000313" key="4">
    <source>
        <dbReference type="Proteomes" id="UP000197277"/>
    </source>
</evidence>
<keyword evidence="4" id="KW-1185">Reference proteome</keyword>
<dbReference type="Pfam" id="PF21601">
    <property type="entry name" value="GldM_2nd"/>
    <property type="match status" value="1"/>
</dbReference>
<dbReference type="AlphaFoldDB" id="A0A246FIQ1"/>
<evidence type="ECO:0000259" key="1">
    <source>
        <dbReference type="Pfam" id="PF12081"/>
    </source>
</evidence>
<protein>
    <submittedName>
        <fullName evidence="3">Uncharacterized protein</fullName>
    </submittedName>
</protein>
<evidence type="ECO:0000259" key="2">
    <source>
        <dbReference type="Pfam" id="PF21601"/>
    </source>
</evidence>
<name>A0A246FIQ1_9BACT</name>
<feature type="domain" description="Gliding motility-associated protein GldM first immunoglobulin-like" evidence="2">
    <location>
        <begin position="219"/>
        <end position="315"/>
    </location>
</feature>
<comment type="caution">
    <text evidence="3">The sequence shown here is derived from an EMBL/GenBank/DDBJ whole genome shotgun (WGS) entry which is preliminary data.</text>
</comment>
<dbReference type="InterPro" id="IPR048405">
    <property type="entry name" value="GldM_Ig-like-1"/>
</dbReference>
<feature type="domain" description="Gliding motility-associated protein GldM N-terminal" evidence="1">
    <location>
        <begin position="33"/>
        <end position="204"/>
    </location>
</feature>
<sequence length="317" mass="34896">MDIIRPLCTACLVLITACQPTSNSHALRLQLLADTQQRTNDNMLKQGENMLLGIKAAVERDRNQPKDIVVLEQAEKILKQTKVLTSNLRNARAELGKQLSATGQGLSDHVPVANVLLSSATATSADSLYQQSIRFGRFIRPLIAPPAEKQRLSGPNAASTPFGQLFTTAETYRKFYFEDATAVEALAVLTQQEAEVLQLSNSALGDQARLLGRGYDGFYKIYAYAVAESNTVRVGEKYKANLLLLRSSGATEKLKMGANGVAVPVSEDGRGRVEFRVARQLPPGQDSMRAFWEGTISLYVYGHDSTFRLRVPYTIRK</sequence>
<dbReference type="PROSITE" id="PS51257">
    <property type="entry name" value="PROKAR_LIPOPROTEIN"/>
    <property type="match status" value="1"/>
</dbReference>
<dbReference type="EMBL" id="NIRR01000026">
    <property type="protein sequence ID" value="OWP62398.1"/>
    <property type="molecule type" value="Genomic_DNA"/>
</dbReference>
<gene>
    <name evidence="3" type="ORF">CDA63_14515</name>
</gene>
<organism evidence="3 4">
    <name type="scientific">Hymenobacter amundsenii</name>
    <dbReference type="NCBI Taxonomy" id="2006685"/>
    <lineage>
        <taxon>Bacteria</taxon>
        <taxon>Pseudomonadati</taxon>
        <taxon>Bacteroidota</taxon>
        <taxon>Cytophagia</taxon>
        <taxon>Cytophagales</taxon>
        <taxon>Hymenobacteraceae</taxon>
        <taxon>Hymenobacter</taxon>
    </lineage>
</organism>
<accession>A0A246FIQ1</accession>